<accession>A0A0H5QNN9</accession>
<proteinExistence type="predicted"/>
<organism evidence="1">
    <name type="scientific">Spongospora subterranea</name>
    <dbReference type="NCBI Taxonomy" id="70186"/>
    <lineage>
        <taxon>Eukaryota</taxon>
        <taxon>Sar</taxon>
        <taxon>Rhizaria</taxon>
        <taxon>Endomyxa</taxon>
        <taxon>Phytomyxea</taxon>
        <taxon>Plasmodiophorida</taxon>
        <taxon>Plasmodiophoridae</taxon>
        <taxon>Spongospora</taxon>
    </lineage>
</organism>
<dbReference type="EMBL" id="HACM01002760">
    <property type="protein sequence ID" value="CRZ03202.1"/>
    <property type="molecule type" value="Transcribed_RNA"/>
</dbReference>
<dbReference type="AlphaFoldDB" id="A0A0H5QNN9"/>
<protein>
    <submittedName>
        <fullName evidence="1">Uncharacterized protein</fullName>
    </submittedName>
</protein>
<evidence type="ECO:0000313" key="1">
    <source>
        <dbReference type="EMBL" id="CRZ03202.1"/>
    </source>
</evidence>
<sequence length="113" mass="12521">TPSKTARSLFAAKGLFSVSIQMPLSCMLFSVRCIDASSFPCKRQQLYICVMSGRVLTMVLSDRTAYRLTPSAPAAAITDDARIDDPNAIGENPMNYRVRGVSEWSPRNLFQLQ</sequence>
<name>A0A0H5QNN9_9EUKA</name>
<reference evidence="1" key="1">
    <citation type="submission" date="2015-04" db="EMBL/GenBank/DDBJ databases">
        <title>The genome sequence of the plant pathogenic Rhizarian Plasmodiophora brassicae reveals insights in its biotrophic life cycle and the origin of chitin synthesis.</title>
        <authorList>
            <person name="Schwelm A."/>
            <person name="Fogelqvist J."/>
            <person name="Knaust A."/>
            <person name="Julke S."/>
            <person name="Lilja T."/>
            <person name="Dhandapani V."/>
            <person name="Bonilla-Rosso G."/>
            <person name="Karlsson M."/>
            <person name="Shevchenko A."/>
            <person name="Choi S.R."/>
            <person name="Kim H.G."/>
            <person name="Park J.Y."/>
            <person name="Lim Y.P."/>
            <person name="Ludwig-Muller J."/>
            <person name="Dixelius C."/>
        </authorList>
    </citation>
    <scope>NUCLEOTIDE SEQUENCE</scope>
    <source>
        <tissue evidence="1">Potato root galls</tissue>
    </source>
</reference>
<feature type="non-terminal residue" evidence="1">
    <location>
        <position position="1"/>
    </location>
</feature>